<gene>
    <name evidence="2" type="ORF">ACHIPV_13100</name>
    <name evidence="1" type="ORF">ACHIRB_08030</name>
</gene>
<dbReference type="EMBL" id="JBIMSP010000018">
    <property type="protein sequence ID" value="MFH5242816.1"/>
    <property type="molecule type" value="Genomic_DNA"/>
</dbReference>
<protein>
    <submittedName>
        <fullName evidence="1">Uncharacterized protein</fullName>
    </submittedName>
</protein>
<dbReference type="Proteomes" id="UP001609219">
    <property type="component" value="Unassembled WGS sequence"/>
</dbReference>
<organism evidence="1 4">
    <name type="scientific">Antrihabitans spumae</name>
    <dbReference type="NCBI Taxonomy" id="3373370"/>
    <lineage>
        <taxon>Bacteria</taxon>
        <taxon>Bacillati</taxon>
        <taxon>Actinomycetota</taxon>
        <taxon>Actinomycetes</taxon>
        <taxon>Mycobacteriales</taxon>
        <taxon>Nocardiaceae</taxon>
        <taxon>Antrihabitans</taxon>
    </lineage>
</organism>
<evidence type="ECO:0000313" key="1">
    <source>
        <dbReference type="EMBL" id="MFH5228522.1"/>
    </source>
</evidence>
<proteinExistence type="predicted"/>
<comment type="caution">
    <text evidence="1">The sequence shown here is derived from an EMBL/GenBank/DDBJ whole genome shotgun (WGS) entry which is preliminary data.</text>
</comment>
<dbReference type="RefSeq" id="WP_395124685.1">
    <property type="nucleotide sequence ID" value="NZ_JBIMSP010000018.1"/>
</dbReference>
<evidence type="ECO:0000313" key="4">
    <source>
        <dbReference type="Proteomes" id="UP001609219"/>
    </source>
</evidence>
<name>A0ABW7K0H9_9NOCA</name>
<evidence type="ECO:0000313" key="3">
    <source>
        <dbReference type="Proteomes" id="UP001609176"/>
    </source>
</evidence>
<sequence>MPMSIVDLFEAIDVEESEHHGLAGTSRGAEVARNLDQARISPVRASEFIDRCVVSVLGSVRAICLSMATHVGCEKSIRSGAEAISQCPIPSVCRHSFNATTVHFASDTDVIARDSSGVAFDSSHVPGGGLRIKLGGRSIAYITRAFARGEAGVVLALPSRLVR</sequence>
<keyword evidence="4" id="KW-1185">Reference proteome</keyword>
<reference evidence="3 4" key="1">
    <citation type="submission" date="2024-10" db="EMBL/GenBank/DDBJ databases">
        <authorList>
            <person name="Riesco R."/>
        </authorList>
    </citation>
    <scope>NUCLEOTIDE SEQUENCE [LARGE SCALE GENOMIC DNA]</scope>
    <source>
        <strain evidence="2 3">NCIMB 15448</strain>
        <strain evidence="1 4">NCIMB 15450</strain>
    </source>
</reference>
<dbReference type="Proteomes" id="UP001609176">
    <property type="component" value="Unassembled WGS sequence"/>
</dbReference>
<accession>A0ABW7K0H9</accession>
<evidence type="ECO:0000313" key="2">
    <source>
        <dbReference type="EMBL" id="MFH5242816.1"/>
    </source>
</evidence>
<dbReference type="EMBL" id="JBIMSN010000029">
    <property type="protein sequence ID" value="MFH5228522.1"/>
    <property type="molecule type" value="Genomic_DNA"/>
</dbReference>